<dbReference type="SUPFAM" id="SSF56784">
    <property type="entry name" value="HAD-like"/>
    <property type="match status" value="1"/>
</dbReference>
<dbReference type="PANTHER" id="PTHR47829">
    <property type="entry name" value="HYDROLASE, PUTATIVE (AFU_ORTHOLOGUE AFUA_1G12880)-RELATED"/>
    <property type="match status" value="1"/>
</dbReference>
<dbReference type="RefSeq" id="WP_062965255.1">
    <property type="nucleotide sequence ID" value="NZ_JAJFOE010000001.1"/>
</dbReference>
<sequence>MTACALILDFGGPILVTPFEVLRRFERRRGLESGTFEWTGPFDPDRDPLWRRVVAAEIDQPAYWAARAADAAAMTNIGEGSGNSGIRGLMAELYPCTDIDSAIRPPVYETVRAARAAGLRTAVLTNDLASFYSDEWISRARVLEEFDVVIDGSIAGVFKPDPAAYRLTLEALEVTADQALFVDDHAPNVEGARAMGMRAMLFDVTRPAQSYREIGWSLGLDPRP</sequence>
<evidence type="ECO:0000313" key="2">
    <source>
        <dbReference type="Proteomes" id="UP000255082"/>
    </source>
</evidence>
<dbReference type="InterPro" id="IPR023214">
    <property type="entry name" value="HAD_sf"/>
</dbReference>
<dbReference type="NCBIfam" id="TIGR01509">
    <property type="entry name" value="HAD-SF-IA-v3"/>
    <property type="match status" value="1"/>
</dbReference>
<accession>A0A378WX00</accession>
<organism evidence="1 2">
    <name type="scientific">Nocardia africana</name>
    <dbReference type="NCBI Taxonomy" id="134964"/>
    <lineage>
        <taxon>Bacteria</taxon>
        <taxon>Bacillati</taxon>
        <taxon>Actinomycetota</taxon>
        <taxon>Actinomycetes</taxon>
        <taxon>Mycobacteriales</taxon>
        <taxon>Nocardiaceae</taxon>
        <taxon>Nocardia</taxon>
    </lineage>
</organism>
<dbReference type="AlphaFoldDB" id="A0A378WX00"/>
<dbReference type="PRINTS" id="PR00413">
    <property type="entry name" value="HADHALOGNASE"/>
</dbReference>
<evidence type="ECO:0000313" key="1">
    <source>
        <dbReference type="EMBL" id="SUA44843.1"/>
    </source>
</evidence>
<dbReference type="PANTHER" id="PTHR47829:SF1">
    <property type="entry name" value="HAD FAMILY PHOSPHATASE"/>
    <property type="match status" value="1"/>
</dbReference>
<dbReference type="SFLD" id="SFLDG01129">
    <property type="entry name" value="C1.5:_HAD__Beta-PGM__Phosphata"/>
    <property type="match status" value="1"/>
</dbReference>
<dbReference type="InterPro" id="IPR036412">
    <property type="entry name" value="HAD-like_sf"/>
</dbReference>
<gene>
    <name evidence="1" type="primary">dehH2</name>
    <name evidence="1" type="ORF">NCTC13184_03365</name>
</gene>
<dbReference type="OrthoDB" id="9795007at2"/>
<name>A0A378WX00_9NOCA</name>
<dbReference type="InterPro" id="IPR006439">
    <property type="entry name" value="HAD-SF_hydro_IA"/>
</dbReference>
<dbReference type="InterPro" id="IPR052898">
    <property type="entry name" value="ACAD10-like"/>
</dbReference>
<dbReference type="Gene3D" id="3.40.50.1000">
    <property type="entry name" value="HAD superfamily/HAD-like"/>
    <property type="match status" value="1"/>
</dbReference>
<proteinExistence type="predicted"/>
<keyword evidence="1" id="KW-0378">Hydrolase</keyword>
<dbReference type="GO" id="GO:0018785">
    <property type="term" value="F:haloacetate dehalogenase activity"/>
    <property type="evidence" value="ECO:0007669"/>
    <property type="project" value="UniProtKB-EC"/>
</dbReference>
<dbReference type="Pfam" id="PF00702">
    <property type="entry name" value="Hydrolase"/>
    <property type="match status" value="1"/>
</dbReference>
<dbReference type="EC" id="3.8.1.3" evidence="1"/>
<reference evidence="1 2" key="1">
    <citation type="submission" date="2018-06" db="EMBL/GenBank/DDBJ databases">
        <authorList>
            <consortium name="Pathogen Informatics"/>
            <person name="Doyle S."/>
        </authorList>
    </citation>
    <scope>NUCLEOTIDE SEQUENCE [LARGE SCALE GENOMIC DNA]</scope>
    <source>
        <strain evidence="1 2">NCTC13184</strain>
    </source>
</reference>
<dbReference type="Proteomes" id="UP000255082">
    <property type="component" value="Unassembled WGS sequence"/>
</dbReference>
<protein>
    <submittedName>
        <fullName evidence="1">Haloacetate dehalogenase H-2</fullName>
        <ecNumber evidence="1">3.8.1.3</ecNumber>
    </submittedName>
</protein>
<dbReference type="SFLD" id="SFLDS00003">
    <property type="entry name" value="Haloacid_Dehalogenase"/>
    <property type="match status" value="1"/>
</dbReference>
<dbReference type="InterPro" id="IPR023198">
    <property type="entry name" value="PGP-like_dom2"/>
</dbReference>
<dbReference type="Gene3D" id="1.10.150.240">
    <property type="entry name" value="Putative phosphatase, domain 2"/>
    <property type="match status" value="1"/>
</dbReference>
<dbReference type="EMBL" id="UGRU01000001">
    <property type="protein sequence ID" value="SUA44843.1"/>
    <property type="molecule type" value="Genomic_DNA"/>
</dbReference>